<evidence type="ECO:0000313" key="2">
    <source>
        <dbReference type="Proteomes" id="UP001176940"/>
    </source>
</evidence>
<sequence>MTEKFAEYLAGSEIHVRIDNNLFAHLGNAKLENYRKPAPSQDEELEDVEVPGFGETARTVAAARKIEQEEACVNLLEKPRDEWVQVQQEDPELAQLRRWVVSEQMPSRRERRSMSPEGLSRWPFLHLLGGSARRTVSRRTIVGFTDVDVIWRGTRGLMWFQVLPEVVHIARVSSSLTVVVIHAGGNDLASSPLAEHLTLMRSDMDKFPSFFSAMRLVWSKVIPRLVWRGARELHAMERSRRTLNQRISHFVRFKNGGVVKHHRLEGDNTGFLLPDGVHLNDAGLDIFLNGIREGVMQRSDVHSAGFPAPALSRRCEATSLQDLDAAAILDPEEEIRDPRSNAITSCCSGGVREAPSLHDASLYRRNTAIMFDHVAAAERVEFSVVKMPGPGDRKADNLPTPDLLANTACVKLWRQMAGALGMRPPCSAAGGQEEQQEDPGT</sequence>
<dbReference type="Gene3D" id="3.40.50.1110">
    <property type="entry name" value="SGNH hydrolase"/>
    <property type="match status" value="1"/>
</dbReference>
<comment type="caution">
    <text evidence="1">The sequence shown here is derived from an EMBL/GenBank/DDBJ whole genome shotgun (WGS) entry which is preliminary data.</text>
</comment>
<dbReference type="SUPFAM" id="SSF52266">
    <property type="entry name" value="SGNH hydrolase"/>
    <property type="match status" value="1"/>
</dbReference>
<reference evidence="1" key="1">
    <citation type="submission" date="2023-07" db="EMBL/GenBank/DDBJ databases">
        <authorList>
            <person name="Stuckert A."/>
        </authorList>
    </citation>
    <scope>NUCLEOTIDE SEQUENCE</scope>
</reference>
<dbReference type="EMBL" id="CAUEEQ010074554">
    <property type="protein sequence ID" value="CAJ0966434.1"/>
    <property type="molecule type" value="Genomic_DNA"/>
</dbReference>
<keyword evidence="2" id="KW-1185">Reference proteome</keyword>
<name>A0ABN9MI25_9NEOB</name>
<protein>
    <recommendedName>
        <fullName evidence="3">SGNH hydrolase-type esterase domain-containing protein</fullName>
    </recommendedName>
</protein>
<evidence type="ECO:0008006" key="3">
    <source>
        <dbReference type="Google" id="ProtNLM"/>
    </source>
</evidence>
<evidence type="ECO:0000313" key="1">
    <source>
        <dbReference type="EMBL" id="CAJ0966434.1"/>
    </source>
</evidence>
<dbReference type="InterPro" id="IPR036514">
    <property type="entry name" value="SGNH_hydro_sf"/>
</dbReference>
<dbReference type="CDD" id="cd00229">
    <property type="entry name" value="SGNH_hydrolase"/>
    <property type="match status" value="1"/>
</dbReference>
<organism evidence="1 2">
    <name type="scientific">Ranitomeya imitator</name>
    <name type="common">mimic poison frog</name>
    <dbReference type="NCBI Taxonomy" id="111125"/>
    <lineage>
        <taxon>Eukaryota</taxon>
        <taxon>Metazoa</taxon>
        <taxon>Chordata</taxon>
        <taxon>Craniata</taxon>
        <taxon>Vertebrata</taxon>
        <taxon>Euteleostomi</taxon>
        <taxon>Amphibia</taxon>
        <taxon>Batrachia</taxon>
        <taxon>Anura</taxon>
        <taxon>Neobatrachia</taxon>
        <taxon>Hyloidea</taxon>
        <taxon>Dendrobatidae</taxon>
        <taxon>Dendrobatinae</taxon>
        <taxon>Ranitomeya</taxon>
    </lineage>
</organism>
<accession>A0ABN9MI25</accession>
<proteinExistence type="predicted"/>
<dbReference type="Proteomes" id="UP001176940">
    <property type="component" value="Unassembled WGS sequence"/>
</dbReference>
<gene>
    <name evidence="1" type="ORF">RIMI_LOCUS21306003</name>
</gene>